<keyword evidence="3" id="KW-0963">Cytoplasm</keyword>
<organism evidence="9 10">
    <name type="scientific">Brassica cretica</name>
    <name type="common">Mustard</name>
    <dbReference type="NCBI Taxonomy" id="69181"/>
    <lineage>
        <taxon>Eukaryota</taxon>
        <taxon>Viridiplantae</taxon>
        <taxon>Streptophyta</taxon>
        <taxon>Embryophyta</taxon>
        <taxon>Tracheophyta</taxon>
        <taxon>Spermatophyta</taxon>
        <taxon>Magnoliopsida</taxon>
        <taxon>eudicotyledons</taxon>
        <taxon>Gunneridae</taxon>
        <taxon>Pentapetalae</taxon>
        <taxon>rosids</taxon>
        <taxon>malvids</taxon>
        <taxon>Brassicales</taxon>
        <taxon>Brassicaceae</taxon>
        <taxon>Brassiceae</taxon>
        <taxon>Brassica</taxon>
    </lineage>
</organism>
<feature type="compositionally biased region" description="Basic and acidic residues" evidence="8">
    <location>
        <begin position="441"/>
        <end position="450"/>
    </location>
</feature>
<reference evidence="9" key="1">
    <citation type="submission" date="2019-12" db="EMBL/GenBank/DDBJ databases">
        <title>Genome sequencing and annotation of Brassica cretica.</title>
        <authorList>
            <person name="Studholme D.J."/>
            <person name="Sarris P.F."/>
        </authorList>
    </citation>
    <scope>NUCLEOTIDE SEQUENCE</scope>
    <source>
        <strain evidence="9">PFS-001/15</strain>
        <tissue evidence="9">Leaf</tissue>
    </source>
</reference>
<comment type="similarity">
    <text evidence="2">Belongs to the MAP70 family.</text>
</comment>
<evidence type="ECO:0000256" key="6">
    <source>
        <dbReference type="ARBA" id="ARBA00023212"/>
    </source>
</evidence>
<dbReference type="Proteomes" id="UP000712281">
    <property type="component" value="Unassembled WGS sequence"/>
</dbReference>
<evidence type="ECO:0000313" key="10">
    <source>
        <dbReference type="Proteomes" id="UP000712281"/>
    </source>
</evidence>
<dbReference type="GO" id="GO:0005874">
    <property type="term" value="C:microtubule"/>
    <property type="evidence" value="ECO:0007669"/>
    <property type="project" value="UniProtKB-KW"/>
</dbReference>
<feature type="compositionally biased region" description="Polar residues" evidence="8">
    <location>
        <begin position="344"/>
        <end position="383"/>
    </location>
</feature>
<feature type="compositionally biased region" description="Basic and acidic residues" evidence="8">
    <location>
        <begin position="198"/>
        <end position="208"/>
    </location>
</feature>
<dbReference type="InterPro" id="IPR009768">
    <property type="entry name" value="MAP70"/>
</dbReference>
<accession>A0A8S9HW40</accession>
<proteinExistence type="inferred from homology"/>
<dbReference type="AlphaFoldDB" id="A0A8S9HW40"/>
<dbReference type="Pfam" id="PF07058">
    <property type="entry name" value="MAP70"/>
    <property type="match status" value="1"/>
</dbReference>
<comment type="subcellular location">
    <subcellularLocation>
        <location evidence="1">Cytoplasm</location>
        <location evidence="1">Cytoskeleton</location>
    </subcellularLocation>
</comment>
<evidence type="ECO:0000313" key="9">
    <source>
        <dbReference type="EMBL" id="KAF2559028.1"/>
    </source>
</evidence>
<protein>
    <submittedName>
        <fullName evidence="9">Uncharacterized protein</fullName>
    </submittedName>
</protein>
<dbReference type="GO" id="GO:0007010">
    <property type="term" value="P:cytoskeleton organization"/>
    <property type="evidence" value="ECO:0007669"/>
    <property type="project" value="InterPro"/>
</dbReference>
<dbReference type="PANTHER" id="PTHR31246:SF17">
    <property type="entry name" value="MICROTUBULE-ASSOCIATED PROTEIN 70-2"/>
    <property type="match status" value="1"/>
</dbReference>
<evidence type="ECO:0000256" key="4">
    <source>
        <dbReference type="ARBA" id="ARBA00022701"/>
    </source>
</evidence>
<comment type="caution">
    <text evidence="9">The sequence shown here is derived from an EMBL/GenBank/DDBJ whole genome shotgun (WGS) entry which is preliminary data.</text>
</comment>
<feature type="compositionally biased region" description="Polar residues" evidence="8">
    <location>
        <begin position="393"/>
        <end position="414"/>
    </location>
</feature>
<evidence type="ECO:0000256" key="2">
    <source>
        <dbReference type="ARBA" id="ARBA00008825"/>
    </source>
</evidence>
<sequence length="636" mass="70060">MEEQCLVMCGDWVCGHGSKWDFVVDKWQMARLVPVSEGITMKELQVSVLREFGKEEKPWKPVLSYWPTSSLELATGIRTPPVQLTSDGAIKYFVQHFRVKGAMNLSVRFEQKLTTCDGRSGISNGGYVTTDGSKAKAFDFVDVEFMSEVERVEAEIESESKCGKGDTFGASGGGEKSKSGSKYVEGDAFSGSSGGEDETVRGEEVNELDVRPRGYDKDFWNPLLSSDYKGSNAVNVIYNEDEIVDGLTRNSGPRRYTCTTNDAFDHVVELGGSSSGVKLPKDEDFRESNEQCMRCLFGEDRFCSLGEMQQLRDKLAITDRAAKSEAQLKEKFQLRLKVLEDTLRGTSSSRNTPEARSMSNGPTSRRQSLGGSDNLQKFPSNGAFSKKAPVSQMRHSLSINSTSVLKNAKGTSKSFDGGTRSLDRGKALLNGPGNYSFNKPASDDATKEPELAANGWKETSEEKPQSENPAATEDSVPGVLYDLLQKEVASLRKASHEKDQSLKDKDDAIEMLAKKVETLTKAMEVEAKKMRREVSAMEKEVAAMRVEKDKDNRAKRFSNSKSSSNTAQILAARAVQLQSLIVVLFVWLPQLSESASVRFGVVRFSDADSDSDSDSACCSFRRRRTLTQTLDADAGN</sequence>
<evidence type="ECO:0000256" key="7">
    <source>
        <dbReference type="SAM" id="Coils"/>
    </source>
</evidence>
<keyword evidence="4" id="KW-0493">Microtubule</keyword>
<feature type="coiled-coil region" evidence="7">
    <location>
        <begin position="513"/>
        <end position="547"/>
    </location>
</feature>
<dbReference type="PANTHER" id="PTHR31246">
    <property type="entry name" value="MICROTUBULE-ASSOCIATED PROTEIN 70-2"/>
    <property type="match status" value="1"/>
</dbReference>
<feature type="region of interest" description="Disordered" evidence="8">
    <location>
        <begin position="158"/>
        <end position="208"/>
    </location>
</feature>
<evidence type="ECO:0000256" key="8">
    <source>
        <dbReference type="SAM" id="MobiDB-lite"/>
    </source>
</evidence>
<evidence type="ECO:0000256" key="5">
    <source>
        <dbReference type="ARBA" id="ARBA00023054"/>
    </source>
</evidence>
<evidence type="ECO:0000256" key="1">
    <source>
        <dbReference type="ARBA" id="ARBA00004245"/>
    </source>
</evidence>
<feature type="region of interest" description="Disordered" evidence="8">
    <location>
        <begin position="343"/>
        <end position="477"/>
    </location>
</feature>
<keyword evidence="5 7" id="KW-0175">Coiled coil</keyword>
<keyword evidence="6" id="KW-0206">Cytoskeleton</keyword>
<name>A0A8S9HW40_BRACR</name>
<evidence type="ECO:0000256" key="3">
    <source>
        <dbReference type="ARBA" id="ARBA00022490"/>
    </source>
</evidence>
<dbReference type="GO" id="GO:0008017">
    <property type="term" value="F:microtubule binding"/>
    <property type="evidence" value="ECO:0007669"/>
    <property type="project" value="InterPro"/>
</dbReference>
<gene>
    <name evidence="9" type="ORF">F2Q68_00014244</name>
</gene>
<dbReference type="EMBL" id="QGKW02001940">
    <property type="protein sequence ID" value="KAF2559028.1"/>
    <property type="molecule type" value="Genomic_DNA"/>
</dbReference>